<protein>
    <submittedName>
        <fullName evidence="8">Sigma-70 family RNA polymerase sigma factor</fullName>
    </submittedName>
</protein>
<dbReference type="InterPro" id="IPR013249">
    <property type="entry name" value="RNA_pol_sigma70_r4_t2"/>
</dbReference>
<feature type="region of interest" description="Disordered" evidence="5">
    <location>
        <begin position="102"/>
        <end position="127"/>
    </location>
</feature>
<comment type="caution">
    <text evidence="8">The sequence shown here is derived from an EMBL/GenBank/DDBJ whole genome shotgun (WGS) entry which is preliminary data.</text>
</comment>
<dbReference type="CDD" id="cd06171">
    <property type="entry name" value="Sigma70_r4"/>
    <property type="match status" value="1"/>
</dbReference>
<dbReference type="PANTHER" id="PTHR43133:SF66">
    <property type="entry name" value="ECF RNA POLYMERASE SIGMA FACTOR SIGK"/>
    <property type="match status" value="1"/>
</dbReference>
<name>A0A7K2IS26_9ACTN</name>
<dbReference type="GO" id="GO:0003677">
    <property type="term" value="F:DNA binding"/>
    <property type="evidence" value="ECO:0007669"/>
    <property type="project" value="InterPro"/>
</dbReference>
<dbReference type="GO" id="GO:0016987">
    <property type="term" value="F:sigma factor activity"/>
    <property type="evidence" value="ECO:0007669"/>
    <property type="project" value="UniProtKB-KW"/>
</dbReference>
<dbReference type="Gene3D" id="1.10.1740.10">
    <property type="match status" value="1"/>
</dbReference>
<reference evidence="8 9" key="1">
    <citation type="journal article" date="2019" name="Nat. Commun.">
        <title>The antimicrobial potential of Streptomyces from insect microbiomes.</title>
        <authorList>
            <person name="Chevrette M.G."/>
            <person name="Carlson C.M."/>
            <person name="Ortega H.E."/>
            <person name="Thomas C."/>
            <person name="Ananiev G.E."/>
            <person name="Barns K.J."/>
            <person name="Book A.J."/>
            <person name="Cagnazzo J."/>
            <person name="Carlos C."/>
            <person name="Flanigan W."/>
            <person name="Grubbs K.J."/>
            <person name="Horn H.A."/>
            <person name="Hoffmann F.M."/>
            <person name="Klassen J.L."/>
            <person name="Knack J.J."/>
            <person name="Lewin G.R."/>
            <person name="McDonald B.R."/>
            <person name="Muller L."/>
            <person name="Melo W.G.P."/>
            <person name="Pinto-Tomas A.A."/>
            <person name="Schmitz A."/>
            <person name="Wendt-Pienkowski E."/>
            <person name="Wildman S."/>
            <person name="Zhao M."/>
            <person name="Zhang F."/>
            <person name="Bugni T.S."/>
            <person name="Andes D.R."/>
            <person name="Pupo M.T."/>
            <person name="Currie C.R."/>
        </authorList>
    </citation>
    <scope>NUCLEOTIDE SEQUENCE [LARGE SCALE GENOMIC DNA]</scope>
    <source>
        <strain evidence="8 9">SID5840</strain>
    </source>
</reference>
<evidence type="ECO:0000259" key="7">
    <source>
        <dbReference type="Pfam" id="PF08281"/>
    </source>
</evidence>
<keyword evidence="3" id="KW-0731">Sigma factor</keyword>
<dbReference type="SUPFAM" id="SSF88659">
    <property type="entry name" value="Sigma3 and sigma4 domains of RNA polymerase sigma factors"/>
    <property type="match status" value="1"/>
</dbReference>
<dbReference type="InterPro" id="IPR007627">
    <property type="entry name" value="RNA_pol_sigma70_r2"/>
</dbReference>
<dbReference type="SUPFAM" id="SSF88946">
    <property type="entry name" value="Sigma2 domain of RNA polymerase sigma factors"/>
    <property type="match status" value="1"/>
</dbReference>
<organism evidence="8 9">
    <name type="scientific">Nocardiopsis alba</name>
    <dbReference type="NCBI Taxonomy" id="53437"/>
    <lineage>
        <taxon>Bacteria</taxon>
        <taxon>Bacillati</taxon>
        <taxon>Actinomycetota</taxon>
        <taxon>Actinomycetes</taxon>
        <taxon>Streptosporangiales</taxon>
        <taxon>Nocardiopsidaceae</taxon>
        <taxon>Nocardiopsis</taxon>
    </lineage>
</organism>
<dbReference type="InterPro" id="IPR039425">
    <property type="entry name" value="RNA_pol_sigma-70-like"/>
</dbReference>
<evidence type="ECO:0000256" key="3">
    <source>
        <dbReference type="ARBA" id="ARBA00023082"/>
    </source>
</evidence>
<dbReference type="NCBIfam" id="TIGR02937">
    <property type="entry name" value="sigma70-ECF"/>
    <property type="match status" value="1"/>
</dbReference>
<evidence type="ECO:0000256" key="4">
    <source>
        <dbReference type="ARBA" id="ARBA00023163"/>
    </source>
</evidence>
<keyword evidence="4" id="KW-0804">Transcription</keyword>
<dbReference type="InterPro" id="IPR013324">
    <property type="entry name" value="RNA_pol_sigma_r3/r4-like"/>
</dbReference>
<evidence type="ECO:0000259" key="6">
    <source>
        <dbReference type="Pfam" id="PF04542"/>
    </source>
</evidence>
<gene>
    <name evidence="8" type="ORF">GTW20_10745</name>
</gene>
<dbReference type="InterPro" id="IPR013325">
    <property type="entry name" value="RNA_pol_sigma_r2"/>
</dbReference>
<sequence>MDRAVTAPQDAAHPAPLGLEELLRLVARGDEQAFGRVYDLISPSVYGVVRRILRDPAQSEEVVQEVLVEVWRTACRYDERRGGPRAWVMTLAHRRAVDRVRSEQAGRDREARAAATDTKRPYDEVAEEATGRLERERVRRCLETLTELQEQSVRLAFYGGYSYREVAGLLSAPLGTVKTRMRDGLIRLRDCLGVEW</sequence>
<dbReference type="Pfam" id="PF04542">
    <property type="entry name" value="Sigma70_r2"/>
    <property type="match status" value="1"/>
</dbReference>
<accession>A0A7K2IS26</accession>
<dbReference type="Proteomes" id="UP000467124">
    <property type="component" value="Unassembled WGS sequence"/>
</dbReference>
<evidence type="ECO:0000313" key="9">
    <source>
        <dbReference type="Proteomes" id="UP000467124"/>
    </source>
</evidence>
<feature type="domain" description="RNA polymerase sigma factor 70 region 4 type 2" evidence="7">
    <location>
        <begin position="135"/>
        <end position="188"/>
    </location>
</feature>
<dbReference type="Gene3D" id="1.10.10.10">
    <property type="entry name" value="Winged helix-like DNA-binding domain superfamily/Winged helix DNA-binding domain"/>
    <property type="match status" value="1"/>
</dbReference>
<dbReference type="GeneID" id="91394263"/>
<feature type="domain" description="RNA polymerase sigma-70 region 2" evidence="6">
    <location>
        <begin position="42"/>
        <end position="104"/>
    </location>
</feature>
<proteinExistence type="inferred from homology"/>
<evidence type="ECO:0000256" key="2">
    <source>
        <dbReference type="ARBA" id="ARBA00023015"/>
    </source>
</evidence>
<keyword evidence="2" id="KW-0805">Transcription regulation</keyword>
<dbReference type="EMBL" id="WWHY01000001">
    <property type="protein sequence ID" value="MYR32741.1"/>
    <property type="molecule type" value="Genomic_DNA"/>
</dbReference>
<comment type="similarity">
    <text evidence="1">Belongs to the sigma-70 factor family. ECF subfamily.</text>
</comment>
<dbReference type="InterPro" id="IPR014284">
    <property type="entry name" value="RNA_pol_sigma-70_dom"/>
</dbReference>
<dbReference type="PANTHER" id="PTHR43133">
    <property type="entry name" value="RNA POLYMERASE ECF-TYPE SIGMA FACTO"/>
    <property type="match status" value="1"/>
</dbReference>
<evidence type="ECO:0000256" key="1">
    <source>
        <dbReference type="ARBA" id="ARBA00010641"/>
    </source>
</evidence>
<dbReference type="InterPro" id="IPR036388">
    <property type="entry name" value="WH-like_DNA-bd_sf"/>
</dbReference>
<dbReference type="Pfam" id="PF08281">
    <property type="entry name" value="Sigma70_r4_2"/>
    <property type="match status" value="1"/>
</dbReference>
<evidence type="ECO:0000313" key="8">
    <source>
        <dbReference type="EMBL" id="MYR32741.1"/>
    </source>
</evidence>
<dbReference type="RefSeq" id="WP_084570331.1">
    <property type="nucleotide sequence ID" value="NZ_BAZE01000018.1"/>
</dbReference>
<dbReference type="NCBIfam" id="NF007228">
    <property type="entry name" value="PRK09646.1"/>
    <property type="match status" value="1"/>
</dbReference>
<dbReference type="GO" id="GO:0006352">
    <property type="term" value="P:DNA-templated transcription initiation"/>
    <property type="evidence" value="ECO:0007669"/>
    <property type="project" value="InterPro"/>
</dbReference>
<dbReference type="AlphaFoldDB" id="A0A7K2IS26"/>
<evidence type="ECO:0000256" key="5">
    <source>
        <dbReference type="SAM" id="MobiDB-lite"/>
    </source>
</evidence>